<feature type="compositionally biased region" description="Basic and acidic residues" evidence="2">
    <location>
        <begin position="399"/>
        <end position="408"/>
    </location>
</feature>
<reference evidence="3 4" key="1">
    <citation type="submission" date="2020-06" db="EMBL/GenBank/DDBJ databases">
        <authorList>
            <person name="Li R."/>
            <person name="Bekaert M."/>
        </authorList>
    </citation>
    <scope>NUCLEOTIDE SEQUENCE [LARGE SCALE GENOMIC DNA]</scope>
    <source>
        <strain evidence="4">wild</strain>
    </source>
</reference>
<feature type="compositionally biased region" description="Basic and acidic residues" evidence="2">
    <location>
        <begin position="32"/>
        <end position="52"/>
    </location>
</feature>
<feature type="compositionally biased region" description="Pro residues" evidence="2">
    <location>
        <begin position="560"/>
        <end position="613"/>
    </location>
</feature>
<feature type="compositionally biased region" description="Basic and acidic residues" evidence="2">
    <location>
        <begin position="428"/>
        <end position="456"/>
    </location>
</feature>
<dbReference type="SMART" id="SM00386">
    <property type="entry name" value="HAT"/>
    <property type="match status" value="6"/>
</dbReference>
<feature type="compositionally biased region" description="Low complexity" evidence="2">
    <location>
        <begin position="667"/>
        <end position="688"/>
    </location>
</feature>
<dbReference type="GO" id="GO:0000178">
    <property type="term" value="C:exosome (RNase complex)"/>
    <property type="evidence" value="ECO:0007669"/>
    <property type="project" value="TreeGrafter"/>
</dbReference>
<feature type="compositionally biased region" description="Basic and acidic residues" evidence="2">
    <location>
        <begin position="813"/>
        <end position="845"/>
    </location>
</feature>
<dbReference type="GO" id="GO:0005634">
    <property type="term" value="C:nucleus"/>
    <property type="evidence" value="ECO:0007669"/>
    <property type="project" value="TreeGrafter"/>
</dbReference>
<feature type="compositionally biased region" description="Polar residues" evidence="2">
    <location>
        <begin position="743"/>
        <end position="759"/>
    </location>
</feature>
<feature type="coiled-coil region" evidence="1">
    <location>
        <begin position="158"/>
        <end position="192"/>
    </location>
</feature>
<dbReference type="OrthoDB" id="1922977at2759"/>
<feature type="coiled-coil region" evidence="1">
    <location>
        <begin position="903"/>
        <end position="948"/>
    </location>
</feature>
<dbReference type="InterPro" id="IPR011990">
    <property type="entry name" value="TPR-like_helical_dom_sf"/>
</dbReference>
<feature type="compositionally biased region" description="Acidic residues" evidence="2">
    <location>
        <begin position="614"/>
        <end position="625"/>
    </location>
</feature>
<accession>A0A6J8BUT4</accession>
<dbReference type="InterPro" id="IPR039278">
    <property type="entry name" value="Red1"/>
</dbReference>
<feature type="compositionally biased region" description="Polar residues" evidence="2">
    <location>
        <begin position="19"/>
        <end position="29"/>
    </location>
</feature>
<dbReference type="Proteomes" id="UP000507470">
    <property type="component" value="Unassembled WGS sequence"/>
</dbReference>
<dbReference type="Gene3D" id="1.25.40.10">
    <property type="entry name" value="Tetratricopeptide repeat domain"/>
    <property type="match status" value="3"/>
</dbReference>
<name>A0A6J8BUT4_MYTCO</name>
<organism evidence="3 4">
    <name type="scientific">Mytilus coruscus</name>
    <name type="common">Sea mussel</name>
    <dbReference type="NCBI Taxonomy" id="42192"/>
    <lineage>
        <taxon>Eukaryota</taxon>
        <taxon>Metazoa</taxon>
        <taxon>Spiralia</taxon>
        <taxon>Lophotrochozoa</taxon>
        <taxon>Mollusca</taxon>
        <taxon>Bivalvia</taxon>
        <taxon>Autobranchia</taxon>
        <taxon>Pteriomorphia</taxon>
        <taxon>Mytilida</taxon>
        <taxon>Mytiloidea</taxon>
        <taxon>Mytilidae</taxon>
        <taxon>Mytilinae</taxon>
        <taxon>Mytilus</taxon>
    </lineage>
</organism>
<gene>
    <name evidence="3" type="ORF">MCOR_22001</name>
</gene>
<feature type="compositionally biased region" description="Polar residues" evidence="2">
    <location>
        <begin position="372"/>
        <end position="384"/>
    </location>
</feature>
<feature type="compositionally biased region" description="Basic and acidic residues" evidence="2">
    <location>
        <begin position="689"/>
        <end position="698"/>
    </location>
</feature>
<feature type="coiled-coil region" evidence="1">
    <location>
        <begin position="1014"/>
        <end position="1051"/>
    </location>
</feature>
<feature type="compositionally biased region" description="Acidic residues" evidence="2">
    <location>
        <begin position="1"/>
        <end position="16"/>
    </location>
</feature>
<feature type="compositionally biased region" description="Polar residues" evidence="2">
    <location>
        <begin position="54"/>
        <end position="63"/>
    </location>
</feature>
<dbReference type="PANTHER" id="PTHR21563">
    <property type="entry name" value="ZINC FINGER C3H1 DOMAIN-CONTAINING PROTEIN"/>
    <property type="match status" value="1"/>
</dbReference>
<feature type="compositionally biased region" description="Acidic residues" evidence="2">
    <location>
        <begin position="349"/>
        <end position="362"/>
    </location>
</feature>
<dbReference type="GO" id="GO:0006396">
    <property type="term" value="P:RNA processing"/>
    <property type="evidence" value="ECO:0007669"/>
    <property type="project" value="InterPro"/>
</dbReference>
<feature type="region of interest" description="Disordered" evidence="2">
    <location>
        <begin position="256"/>
        <end position="456"/>
    </location>
</feature>
<dbReference type="Pfam" id="PF23240">
    <property type="entry name" value="HAT_PRP39_N"/>
    <property type="match status" value="1"/>
</dbReference>
<evidence type="ECO:0000256" key="2">
    <source>
        <dbReference type="SAM" id="MobiDB-lite"/>
    </source>
</evidence>
<feature type="compositionally biased region" description="Polar residues" evidence="2">
    <location>
        <begin position="651"/>
        <end position="666"/>
    </location>
</feature>
<feature type="region of interest" description="Disordered" evidence="2">
    <location>
        <begin position="555"/>
        <end position="759"/>
    </location>
</feature>
<sequence length="2040" mass="235705">MDDTKEEGELSDDDEVDTHPQNNTENTKSYRNHYDDQAKFHKQPENYRHPVRDNWSTNMPRTHTNPHQRSHYYNDYTTRGSAPPRPPRYDRIRIIPQEHPVHMPVRDRRDFNHYGERIKQSSIQNETAIENRNQTNDSQRRCAPNTSPGFWEKRKLRNAKIDKNSKEYKETVEKYKSELKGVEDRIKMLEYKDKTNQEKQGSLKTTEIENKGENENTNKIIYSEYLTEATEVDGETENPILPESVKVRNDESIEILNISEEKVEPDADSEENTEEDKDVMIIEPPPPEVIVLDDDVTEDQGQDNVTKGHSQDNVTEDQGQYNVFEGQDHDAVEEQVAEDADSEQKVLADDEIQTEDEEDLDELELRRIALASSLSQTEKLQVQNEEAKRKKSLSKSPKKRPENRREATQRPARARYQSRRVVNQISRRRSDERRKKKESEVIDRRRYGDERRDHQRRDREIQKILTIDDPKEQVRRFLLMLGDQKALDSIDLAGYRRESTKRKRINSSEGQVVPPVLQDNYEPQSLMVPGYYIPDPSFQTYGWMDHNRQIPFLETGPVMPVEPQPPPLPPPLPSDWPPPPPPPEEPPPLPPELPPGYLLPPPPPPGLPIPPPPPEEEDEAADDEEALLRAKLLQSMANRKIQMVRAMNEDSLGTMSGRSSPSTPHAQSPSPRVQSPSPQVQSPVPSDVVKPRTVEITRIKVPIHKPIIINPNEDTSSEEEEEEQEEQEAYEPGQDPYEASFVAQGQTTEVSSVQPQQKPQFQASDFIGGLDSFLKEARRNSELQEFKSQDNRTQLDPKTVTREIQKKLNPKPVNREIQKKIDPKPVGKEIQKKVEPKATNREVKKLSPKPVGRDIQFVDPMQSEKTIIKQFEDDIVKQRSEIIKEQGQFKVLLGNTAKFQKHMKQSQEKVDMLKQQLSKADNLLTFFKEHFEKNRQQARQFKEQVQKKMTIFKEKEKLLMAMGQRVYGVSYKPRSVVAKAGGKNRVADLSVTVINENAAKGKENINSRSEKSNKDSLVKEKERLKKMADDYSRKIQDLKDLQAKRDQLIKESRSPVKKKAKIPRLEKIELDSNVPDDIVIRPNKRRLSLREINPSNKPNIENSGANNFSVLNKTLTDNQCKCAGDITPKSSPENISQLGVLQLRKLKTLQIENVEKFLSNLDLPELSSPSSHPLLIPQYNQISSFTEHNILSRMKSTHSSSPSPKLKYRSPLLHFKSYRFSPYFRIKEKMSLSSPTVANKINPKKMLCRFDILGTCHDEDCAGQHQSNYQMSQDEILQDIISYCPAVADIDKDTNPIHYQAEIGRYVTQVRKQYEGMFTMDRLFVLMASQVNEKGAHIKPHMMFYKPRKWKPSQKDLLANKPDFIHKGLEVDKLEWKKPLNFQDLDNVISDQDMRYFVMSDSANIQDLESSVLDSPEDEELWLKLAYKKLHDPQSQEEANLDNALNVLARGLEENKCSCDLWKHYLKLYSRHKESSDLVELCATALQYAQHYDIWWQYMNASSSIVDKQTICDMILSFLQSQESLLPEEMSHDLLETILYKTSLYVWSGKLKTAHKFLQGKLKNTKENTWIQTNLQPLDKCVLWLSYINLKEFKQLPSQLYNPQKQMAGRIVNKDKLIIPWNSLPQLSSNVDVLKSLMLKAVEDCMTSEKTVLSIEILYVNIFNLLQSQQRYEEAASLCRKLLMMDPTMIDIWLCVAELYSTCGDPVATRQVFADALAANRFSAKLSYYAASYDIQQDDSNKALEALEMGAINYFDVDIKDSMRSDPNLLYCTLLDESVPLQYKPPDFKEGIMPESVKEEIVYVWMNYSLLLELQGDSTQAVEMYETALSKLENVTDITKVWTSYLQFHARQVLANKTNKEAAKTFTSLVYRAVTSIPTKFDCRFVWDSHWYNYNHVNTVLDLYLNSLPKELLLTEYEKLITIMPSNVQLILRACHEAISQDDLQLAKSFCNAAIYDNVSHLSLWKMMISLTVKLENIREARKLYQRAVQVLPYCVTLWKDYLMFEVSHGCKEIVQQILSRCQELGLSLDEYVNFIMKVK</sequence>
<feature type="compositionally biased region" description="Acidic residues" evidence="2">
    <location>
        <begin position="266"/>
        <end position="277"/>
    </location>
</feature>
<evidence type="ECO:0000313" key="4">
    <source>
        <dbReference type="Proteomes" id="UP000507470"/>
    </source>
</evidence>
<protein>
    <recommendedName>
        <fullName evidence="5">Zinc finger C3H1 domain-containing protein</fullName>
    </recommendedName>
</protein>
<evidence type="ECO:0000313" key="3">
    <source>
        <dbReference type="EMBL" id="CAC5386584.1"/>
    </source>
</evidence>
<feature type="compositionally biased region" description="Polar residues" evidence="2">
    <location>
        <begin position="302"/>
        <end position="321"/>
    </location>
</feature>
<proteinExistence type="predicted"/>
<keyword evidence="1" id="KW-0175">Coiled coil</keyword>
<feature type="compositionally biased region" description="Acidic residues" evidence="2">
    <location>
        <begin position="291"/>
        <end position="301"/>
    </location>
</feature>
<dbReference type="InterPro" id="IPR003107">
    <property type="entry name" value="HAT"/>
</dbReference>
<dbReference type="SMART" id="SM00028">
    <property type="entry name" value="TPR"/>
    <property type="match status" value="3"/>
</dbReference>
<evidence type="ECO:0000256" key="1">
    <source>
        <dbReference type="SAM" id="Coils"/>
    </source>
</evidence>
<feature type="compositionally biased region" description="Acidic residues" evidence="2">
    <location>
        <begin position="715"/>
        <end position="729"/>
    </location>
</feature>
<feature type="region of interest" description="Disordered" evidence="2">
    <location>
        <begin position="1"/>
        <end position="86"/>
    </location>
</feature>
<keyword evidence="4" id="KW-1185">Reference proteome</keyword>
<evidence type="ECO:0008006" key="5">
    <source>
        <dbReference type="Google" id="ProtNLM"/>
    </source>
</evidence>
<dbReference type="PANTHER" id="PTHR21563:SF3">
    <property type="entry name" value="ZINC FINGER C3H1 DOMAIN-CONTAINING PROTEIN"/>
    <property type="match status" value="1"/>
</dbReference>
<dbReference type="InterPro" id="IPR019734">
    <property type="entry name" value="TPR_rpt"/>
</dbReference>
<dbReference type="SUPFAM" id="SSF48452">
    <property type="entry name" value="TPR-like"/>
    <property type="match status" value="3"/>
</dbReference>
<feature type="region of interest" description="Disordered" evidence="2">
    <location>
        <begin position="806"/>
        <end position="847"/>
    </location>
</feature>
<dbReference type="EMBL" id="CACVKT020003885">
    <property type="protein sequence ID" value="CAC5386584.1"/>
    <property type="molecule type" value="Genomic_DNA"/>
</dbReference>
<feature type="compositionally biased region" description="Basic residues" evidence="2">
    <location>
        <begin position="389"/>
        <end position="398"/>
    </location>
</feature>